<feature type="non-terminal residue" evidence="1">
    <location>
        <position position="1"/>
    </location>
</feature>
<gene>
    <name evidence="1" type="ORF">g.55064</name>
</gene>
<proteinExistence type="predicted"/>
<reference evidence="1" key="1">
    <citation type="submission" date="2015-11" db="EMBL/GenBank/DDBJ databases">
        <title>De novo transcriptome assembly of four potential Pierce s Disease insect vectors from Arizona vineyards.</title>
        <authorList>
            <person name="Tassone E.E."/>
        </authorList>
    </citation>
    <scope>NUCLEOTIDE SEQUENCE</scope>
</reference>
<accession>A0A1B6MAN2</accession>
<dbReference type="AlphaFoldDB" id="A0A1B6MAN2"/>
<feature type="non-terminal residue" evidence="1">
    <location>
        <position position="204"/>
    </location>
</feature>
<dbReference type="EMBL" id="GEBQ01007010">
    <property type="protein sequence ID" value="JAT32967.1"/>
    <property type="molecule type" value="Transcribed_RNA"/>
</dbReference>
<evidence type="ECO:0000313" key="1">
    <source>
        <dbReference type="EMBL" id="JAT32967.1"/>
    </source>
</evidence>
<protein>
    <submittedName>
        <fullName evidence="1">Uncharacterized protein</fullName>
    </submittedName>
</protein>
<sequence>NRHSFPPVKELLPFQHVMRSFSDSHLCLKLAHSAAGSSYSLASAESVVLLERHQSAPLHRARAAGSLLATTLLEEEDDSGSWCSGDWWDADYVQHWLRLDETRSALQQQMEYDTAELEDWSMEEDVWRREPLTHSQTLPSIQESTQAELEDDSSECLWNSSYLVDQLTVADGETGKVWPYNNRCLISPGGDSWSSAGTSEDGRS</sequence>
<name>A0A1B6MAN2_9HEMI</name>
<organism evidence="1">
    <name type="scientific">Graphocephala atropunctata</name>
    <dbReference type="NCBI Taxonomy" id="36148"/>
    <lineage>
        <taxon>Eukaryota</taxon>
        <taxon>Metazoa</taxon>
        <taxon>Ecdysozoa</taxon>
        <taxon>Arthropoda</taxon>
        <taxon>Hexapoda</taxon>
        <taxon>Insecta</taxon>
        <taxon>Pterygota</taxon>
        <taxon>Neoptera</taxon>
        <taxon>Paraneoptera</taxon>
        <taxon>Hemiptera</taxon>
        <taxon>Auchenorrhyncha</taxon>
        <taxon>Membracoidea</taxon>
        <taxon>Cicadellidae</taxon>
        <taxon>Cicadellinae</taxon>
        <taxon>Cicadellini</taxon>
        <taxon>Graphocephala</taxon>
    </lineage>
</organism>